<gene>
    <name evidence="1" type="ORF">Fot_21656</name>
</gene>
<organism evidence="1 2">
    <name type="scientific">Forsythia ovata</name>
    <dbReference type="NCBI Taxonomy" id="205694"/>
    <lineage>
        <taxon>Eukaryota</taxon>
        <taxon>Viridiplantae</taxon>
        <taxon>Streptophyta</taxon>
        <taxon>Embryophyta</taxon>
        <taxon>Tracheophyta</taxon>
        <taxon>Spermatophyta</taxon>
        <taxon>Magnoliopsida</taxon>
        <taxon>eudicotyledons</taxon>
        <taxon>Gunneridae</taxon>
        <taxon>Pentapetalae</taxon>
        <taxon>asterids</taxon>
        <taxon>lamiids</taxon>
        <taxon>Lamiales</taxon>
        <taxon>Oleaceae</taxon>
        <taxon>Forsythieae</taxon>
        <taxon>Forsythia</taxon>
    </lineage>
</organism>
<dbReference type="EMBL" id="JBFOLJ010000006">
    <property type="protein sequence ID" value="KAL2529055.1"/>
    <property type="molecule type" value="Genomic_DNA"/>
</dbReference>
<name>A0ABD1UX14_9LAMI</name>
<accession>A0ABD1UX14</accession>
<sequence length="149" mass="16936">MVVITANSNKSKRILTNSTSSNSLGMNQGYLIESSHRSTYLIPRSMCAPERQFIFVNHQPTFKELHCLVTHDCNIAHNLLIPRSMCAPERQFIFVNHQPTFKELHCLVTPDCNIAHNLFITPDSKGPHSVSCCQQKQNNVFTTLTQFFS</sequence>
<evidence type="ECO:0000313" key="2">
    <source>
        <dbReference type="Proteomes" id="UP001604277"/>
    </source>
</evidence>
<dbReference type="AlphaFoldDB" id="A0ABD1UX14"/>
<evidence type="ECO:0000313" key="1">
    <source>
        <dbReference type="EMBL" id="KAL2529055.1"/>
    </source>
</evidence>
<reference evidence="2" key="1">
    <citation type="submission" date="2024-07" db="EMBL/GenBank/DDBJ databases">
        <title>Two chromosome-level genome assemblies of Korean endemic species Abeliophyllum distichum and Forsythia ovata (Oleaceae).</title>
        <authorList>
            <person name="Jang H."/>
        </authorList>
    </citation>
    <scope>NUCLEOTIDE SEQUENCE [LARGE SCALE GENOMIC DNA]</scope>
</reference>
<dbReference type="Proteomes" id="UP001604277">
    <property type="component" value="Unassembled WGS sequence"/>
</dbReference>
<keyword evidence="2" id="KW-1185">Reference proteome</keyword>
<comment type="caution">
    <text evidence="1">The sequence shown here is derived from an EMBL/GenBank/DDBJ whole genome shotgun (WGS) entry which is preliminary data.</text>
</comment>
<protein>
    <submittedName>
        <fullName evidence="1">Uncharacterized protein</fullName>
    </submittedName>
</protein>
<proteinExistence type="predicted"/>